<proteinExistence type="inferred from homology"/>
<dbReference type="FunFam" id="3.40.190.10:FF:000004">
    <property type="entry name" value="Porphobilinogen deaminase"/>
    <property type="match status" value="1"/>
</dbReference>
<dbReference type="InterPro" id="IPR022417">
    <property type="entry name" value="Porphobilin_deaminase_N"/>
</dbReference>
<evidence type="ECO:0000313" key="11">
    <source>
        <dbReference type="Proteomes" id="UP000198604"/>
    </source>
</evidence>
<evidence type="ECO:0000256" key="5">
    <source>
        <dbReference type="ARBA" id="ARBA00022679"/>
    </source>
</evidence>
<dbReference type="Gene3D" id="3.30.160.40">
    <property type="entry name" value="Porphobilinogen deaminase, C-terminal domain"/>
    <property type="match status" value="1"/>
</dbReference>
<dbReference type="Gene3D" id="3.40.190.10">
    <property type="entry name" value="Periplasmic binding protein-like II"/>
    <property type="match status" value="2"/>
</dbReference>
<dbReference type="EC" id="2.5.1.61" evidence="8"/>
<feature type="modified residue" description="S-(dipyrrolylmethanemethyl)cysteine" evidence="8">
    <location>
        <position position="244"/>
    </location>
</feature>
<dbReference type="Proteomes" id="UP000198604">
    <property type="component" value="Unassembled WGS sequence"/>
</dbReference>
<dbReference type="HAMAP" id="MF_00260">
    <property type="entry name" value="Porphobil_deam"/>
    <property type="match status" value="1"/>
</dbReference>
<evidence type="ECO:0000256" key="1">
    <source>
        <dbReference type="ARBA" id="ARBA00002869"/>
    </source>
</evidence>
<organism evidence="10 11">
    <name type="scientific">Streptococcus varani</name>
    <dbReference type="NCBI Taxonomy" id="1608583"/>
    <lineage>
        <taxon>Bacteria</taxon>
        <taxon>Bacillati</taxon>
        <taxon>Bacillota</taxon>
        <taxon>Bacilli</taxon>
        <taxon>Lactobacillales</taxon>
        <taxon>Streptococcaceae</taxon>
        <taxon>Streptococcus</taxon>
    </lineage>
</organism>
<keyword evidence="11" id="KW-1185">Reference proteome</keyword>
<feature type="domain" description="Porphobilinogen deaminase N-terminal" evidence="9">
    <location>
        <begin position="4"/>
        <end position="215"/>
    </location>
</feature>
<keyword evidence="5 8" id="KW-0808">Transferase</keyword>
<comment type="catalytic activity">
    <reaction evidence="7 8">
        <text>4 porphobilinogen + H2O = hydroxymethylbilane + 4 NH4(+)</text>
        <dbReference type="Rhea" id="RHEA:13185"/>
        <dbReference type="ChEBI" id="CHEBI:15377"/>
        <dbReference type="ChEBI" id="CHEBI:28938"/>
        <dbReference type="ChEBI" id="CHEBI:57845"/>
        <dbReference type="ChEBI" id="CHEBI:58126"/>
        <dbReference type="EC" id="2.5.1.61"/>
    </reaction>
</comment>
<evidence type="ECO:0000256" key="3">
    <source>
        <dbReference type="ARBA" id="ARBA00005638"/>
    </source>
</evidence>
<comment type="function">
    <text evidence="1 8">Tetrapolymerization of the monopyrrole PBG into the hydroxymethylbilane pre-uroporphyrinogen in several discrete steps.</text>
</comment>
<sequence length="302" mass="33127">MTVIKVGTRQSKLAMTQTRQVISRLRELNPDVIFELVTYKTTGDHLVNVSLDKIGGKGVFVKDIERALLSEEIDMAVHSLKDVPAILAEGCTIGAIPKRQDVRDCLILRESGFSFETLKPGSVIGTSSQRRKAQLQEKRPDLIFKPIRGNIDTRIGKLEKGEFDAIVLAMAGLNRMGWTNKDNLNLEVLSLETCLPAISQGALCLECRKNDREVLERISKINDVETSSAVAVERKVLSLMNADCTFPIAALAQLSPEGYQLEVMLADSYNKCHRVSSSGSDGALLAQETVSKLMAEGVVGIR</sequence>
<evidence type="ECO:0000259" key="9">
    <source>
        <dbReference type="Pfam" id="PF01379"/>
    </source>
</evidence>
<comment type="pathway">
    <text evidence="2">Porphyrin-containing compound metabolism; protoporphyrin-IX biosynthesis; coproporphyrinogen-III from 5-aminolevulinate: step 2/4.</text>
</comment>
<dbReference type="PIRSF" id="PIRSF001438">
    <property type="entry name" value="4pyrrol_synth_OHMeBilane_synth"/>
    <property type="match status" value="1"/>
</dbReference>
<dbReference type="OrthoDB" id="9810298at2"/>
<keyword evidence="6 8" id="KW-0627">Porphyrin biosynthesis</keyword>
<reference evidence="11" key="1">
    <citation type="submission" date="2015-03" db="EMBL/GenBank/DDBJ databases">
        <authorList>
            <person name="Urmite Genomes"/>
        </authorList>
    </citation>
    <scope>NUCLEOTIDE SEQUENCE [LARGE SCALE GENOMIC DNA]</scope>
    <source>
        <strain evidence="11">FF10</strain>
    </source>
</reference>
<comment type="miscellaneous">
    <text evidence="8">The porphobilinogen subunits are added to the dipyrromethane group.</text>
</comment>
<evidence type="ECO:0000256" key="8">
    <source>
        <dbReference type="HAMAP-Rule" id="MF_00260"/>
    </source>
</evidence>
<evidence type="ECO:0000256" key="6">
    <source>
        <dbReference type="ARBA" id="ARBA00023244"/>
    </source>
</evidence>
<dbReference type="RefSeq" id="WP_093651147.1">
    <property type="nucleotide sequence ID" value="NZ_CTEN01000004.1"/>
</dbReference>
<dbReference type="EMBL" id="CTEN01000004">
    <property type="protein sequence ID" value="CQR25616.1"/>
    <property type="molecule type" value="Genomic_DNA"/>
</dbReference>
<evidence type="ECO:0000256" key="4">
    <source>
        <dbReference type="ARBA" id="ARBA00011245"/>
    </source>
</evidence>
<name>A0A0E4CTD1_9STRE</name>
<dbReference type="InterPro" id="IPR036803">
    <property type="entry name" value="Porphobilinogen_deaminase_C_sf"/>
</dbReference>
<dbReference type="PANTHER" id="PTHR11557:SF0">
    <property type="entry name" value="PORPHOBILINOGEN DEAMINASE"/>
    <property type="match status" value="1"/>
</dbReference>
<dbReference type="STRING" id="1608583.BN1356_01958"/>
<dbReference type="GO" id="GO:0005737">
    <property type="term" value="C:cytoplasm"/>
    <property type="evidence" value="ECO:0007669"/>
    <property type="project" value="UniProtKB-UniRule"/>
</dbReference>
<dbReference type="NCBIfam" id="TIGR00212">
    <property type="entry name" value="hemC"/>
    <property type="match status" value="1"/>
</dbReference>
<accession>A0A0E4CTD1</accession>
<comment type="cofactor">
    <cofactor evidence="8">
        <name>dipyrromethane</name>
        <dbReference type="ChEBI" id="CHEBI:60342"/>
    </cofactor>
    <text evidence="8">Binds 1 dipyrromethane group covalently.</text>
</comment>
<dbReference type="InterPro" id="IPR000860">
    <property type="entry name" value="HemC"/>
</dbReference>
<dbReference type="GO" id="GO:0004418">
    <property type="term" value="F:hydroxymethylbilane synthase activity"/>
    <property type="evidence" value="ECO:0007669"/>
    <property type="project" value="UniProtKB-UniRule"/>
</dbReference>
<dbReference type="SUPFAM" id="SSF54782">
    <property type="entry name" value="Porphobilinogen deaminase (hydroxymethylbilane synthase), C-terminal domain"/>
    <property type="match status" value="1"/>
</dbReference>
<dbReference type="SUPFAM" id="SSF53850">
    <property type="entry name" value="Periplasmic binding protein-like II"/>
    <property type="match status" value="1"/>
</dbReference>
<evidence type="ECO:0000313" key="10">
    <source>
        <dbReference type="EMBL" id="CQR25616.1"/>
    </source>
</evidence>
<comment type="similarity">
    <text evidence="3 8">Belongs to the HMBS family.</text>
</comment>
<protein>
    <recommendedName>
        <fullName evidence="8">Porphobilinogen deaminase</fullName>
        <shortName evidence="8">PBG</shortName>
        <ecNumber evidence="8">2.5.1.61</ecNumber>
    </recommendedName>
    <alternativeName>
        <fullName evidence="8">Hydroxymethylbilane synthase</fullName>
        <shortName evidence="8">HMBS</shortName>
    </alternativeName>
    <alternativeName>
        <fullName evidence="8">Pre-uroporphyrinogen synthase</fullName>
    </alternativeName>
</protein>
<gene>
    <name evidence="8" type="primary">hemC</name>
    <name evidence="10" type="ORF">BN1356_01958</name>
</gene>
<dbReference type="PRINTS" id="PR00151">
    <property type="entry name" value="PORPHBDMNASE"/>
</dbReference>
<comment type="subunit">
    <text evidence="4 8">Monomer.</text>
</comment>
<evidence type="ECO:0000256" key="2">
    <source>
        <dbReference type="ARBA" id="ARBA00004735"/>
    </source>
</evidence>
<dbReference type="PANTHER" id="PTHR11557">
    <property type="entry name" value="PORPHOBILINOGEN DEAMINASE"/>
    <property type="match status" value="1"/>
</dbReference>
<dbReference type="GO" id="GO:0006782">
    <property type="term" value="P:protoporphyrinogen IX biosynthetic process"/>
    <property type="evidence" value="ECO:0007669"/>
    <property type="project" value="UniProtKB-UniRule"/>
</dbReference>
<dbReference type="FunFam" id="3.40.190.10:FF:000005">
    <property type="entry name" value="Porphobilinogen deaminase"/>
    <property type="match status" value="1"/>
</dbReference>
<dbReference type="AlphaFoldDB" id="A0A0E4CTD1"/>
<dbReference type="Pfam" id="PF01379">
    <property type="entry name" value="Porphobil_deam"/>
    <property type="match status" value="1"/>
</dbReference>
<evidence type="ECO:0000256" key="7">
    <source>
        <dbReference type="ARBA" id="ARBA00048169"/>
    </source>
</evidence>